<dbReference type="AlphaFoldDB" id="A0A6J6DCP6"/>
<evidence type="ECO:0000256" key="4">
    <source>
        <dbReference type="ARBA" id="ARBA00022989"/>
    </source>
</evidence>
<dbReference type="HAMAP" id="MF_00454">
    <property type="entry name" value="FluC"/>
    <property type="match status" value="1"/>
</dbReference>
<evidence type="ECO:0000313" key="9">
    <source>
        <dbReference type="EMBL" id="CAB4561692.1"/>
    </source>
</evidence>
<protein>
    <submittedName>
        <fullName evidence="9">Unannotated protein</fullName>
    </submittedName>
</protein>
<keyword evidence="3 8" id="KW-0812">Transmembrane</keyword>
<evidence type="ECO:0000256" key="7">
    <source>
        <dbReference type="ARBA" id="ARBA00035585"/>
    </source>
</evidence>
<evidence type="ECO:0000256" key="6">
    <source>
        <dbReference type="ARBA" id="ARBA00035120"/>
    </source>
</evidence>
<keyword evidence="5 8" id="KW-0472">Membrane</keyword>
<comment type="similarity">
    <text evidence="6">Belongs to the fluoride channel Fluc/FEX (TC 1.A.43) family.</text>
</comment>
<feature type="transmembrane region" description="Helical" evidence="8">
    <location>
        <begin position="57"/>
        <end position="82"/>
    </location>
</feature>
<sequence length="120" mass="12642">MTIEFFALIFLVAIAGGIGAVLRLVMGQWQGKLPWGILLANVMGSLAVGFMTTSQNWFIAVILISGFAGGLSTFSSFAAQTVDFLRRGRIAQGLLNVLLNLALSSTAVLLGLALASQLLK</sequence>
<reference evidence="9" key="1">
    <citation type="submission" date="2020-05" db="EMBL/GenBank/DDBJ databases">
        <authorList>
            <person name="Chiriac C."/>
            <person name="Salcher M."/>
            <person name="Ghai R."/>
            <person name="Kavagutti S V."/>
        </authorList>
    </citation>
    <scope>NUCLEOTIDE SEQUENCE</scope>
</reference>
<evidence type="ECO:0000256" key="3">
    <source>
        <dbReference type="ARBA" id="ARBA00022692"/>
    </source>
</evidence>
<organism evidence="9">
    <name type="scientific">freshwater metagenome</name>
    <dbReference type="NCBI Taxonomy" id="449393"/>
    <lineage>
        <taxon>unclassified sequences</taxon>
        <taxon>metagenomes</taxon>
        <taxon>ecological metagenomes</taxon>
    </lineage>
</organism>
<dbReference type="PANTHER" id="PTHR28259:SF1">
    <property type="entry name" value="FLUORIDE EXPORT PROTEIN 1-RELATED"/>
    <property type="match status" value="1"/>
</dbReference>
<comment type="subcellular location">
    <subcellularLocation>
        <location evidence="1">Cell membrane</location>
        <topology evidence="1">Multi-pass membrane protein</topology>
    </subcellularLocation>
</comment>
<evidence type="ECO:0000256" key="1">
    <source>
        <dbReference type="ARBA" id="ARBA00004651"/>
    </source>
</evidence>
<dbReference type="GO" id="GO:0005886">
    <property type="term" value="C:plasma membrane"/>
    <property type="evidence" value="ECO:0007669"/>
    <property type="project" value="UniProtKB-SubCell"/>
</dbReference>
<evidence type="ECO:0000256" key="5">
    <source>
        <dbReference type="ARBA" id="ARBA00023136"/>
    </source>
</evidence>
<dbReference type="EMBL" id="CAEZTF010000099">
    <property type="protein sequence ID" value="CAB4561692.1"/>
    <property type="molecule type" value="Genomic_DNA"/>
</dbReference>
<keyword evidence="2" id="KW-1003">Cell membrane</keyword>
<feature type="transmembrane region" description="Helical" evidence="8">
    <location>
        <begin position="94"/>
        <end position="115"/>
    </location>
</feature>
<dbReference type="Pfam" id="PF02537">
    <property type="entry name" value="CRCB"/>
    <property type="match status" value="1"/>
</dbReference>
<name>A0A6J6DCP6_9ZZZZ</name>
<evidence type="ECO:0000256" key="2">
    <source>
        <dbReference type="ARBA" id="ARBA00022475"/>
    </source>
</evidence>
<accession>A0A6J6DCP6</accession>
<evidence type="ECO:0000256" key="8">
    <source>
        <dbReference type="SAM" id="Phobius"/>
    </source>
</evidence>
<proteinExistence type="inferred from homology"/>
<feature type="transmembrane region" description="Helical" evidence="8">
    <location>
        <begin position="33"/>
        <end position="51"/>
    </location>
</feature>
<feature type="transmembrane region" description="Helical" evidence="8">
    <location>
        <begin position="6"/>
        <end position="26"/>
    </location>
</feature>
<keyword evidence="4 8" id="KW-1133">Transmembrane helix</keyword>
<comment type="catalytic activity">
    <reaction evidence="7">
        <text>fluoride(in) = fluoride(out)</text>
        <dbReference type="Rhea" id="RHEA:76159"/>
        <dbReference type="ChEBI" id="CHEBI:17051"/>
    </reaction>
    <physiologicalReaction direction="left-to-right" evidence="7">
        <dbReference type="Rhea" id="RHEA:76160"/>
    </physiologicalReaction>
</comment>
<dbReference type="InterPro" id="IPR003691">
    <property type="entry name" value="FluC"/>
</dbReference>
<gene>
    <name evidence="9" type="ORF">UFOPK1618_00577</name>
</gene>
<dbReference type="PANTHER" id="PTHR28259">
    <property type="entry name" value="FLUORIDE EXPORT PROTEIN 1-RELATED"/>
    <property type="match status" value="1"/>
</dbReference>
<dbReference type="GO" id="GO:1903425">
    <property type="term" value="F:fluoride transmembrane transporter activity"/>
    <property type="evidence" value="ECO:0007669"/>
    <property type="project" value="TreeGrafter"/>
</dbReference>